<dbReference type="RefSeq" id="WP_009839678.1">
    <property type="nucleotide sequence ID" value="NZ_CH959301.1"/>
</dbReference>
<evidence type="ECO:0008006" key="4">
    <source>
        <dbReference type="Google" id="ProtNLM"/>
    </source>
</evidence>
<proteinExistence type="predicted"/>
<feature type="transmembrane region" description="Helical" evidence="1">
    <location>
        <begin position="23"/>
        <end position="40"/>
    </location>
</feature>
<dbReference type="STRING" id="87626.PTD2_18530"/>
<gene>
    <name evidence="2" type="ORF">PTD2_18530</name>
</gene>
<dbReference type="SUPFAM" id="SSF51161">
    <property type="entry name" value="Trimeric LpxA-like enzymes"/>
    <property type="match status" value="1"/>
</dbReference>
<keyword evidence="1" id="KW-0812">Transmembrane</keyword>
<organism evidence="2 3">
    <name type="scientific">Pseudoalteromonas tunicata D2</name>
    <dbReference type="NCBI Taxonomy" id="87626"/>
    <lineage>
        <taxon>Bacteria</taxon>
        <taxon>Pseudomonadati</taxon>
        <taxon>Pseudomonadota</taxon>
        <taxon>Gammaproteobacteria</taxon>
        <taxon>Alteromonadales</taxon>
        <taxon>Pseudoalteromonadaceae</taxon>
        <taxon>Pseudoalteromonas</taxon>
    </lineage>
</organism>
<dbReference type="AlphaFoldDB" id="A4CBV9"/>
<evidence type="ECO:0000313" key="2">
    <source>
        <dbReference type="EMBL" id="EAR27846.1"/>
    </source>
</evidence>
<dbReference type="Proteomes" id="UP000006201">
    <property type="component" value="Unassembled WGS sequence"/>
</dbReference>
<accession>A4CBV9</accession>
<reference evidence="2 3" key="1">
    <citation type="submission" date="2006-02" db="EMBL/GenBank/DDBJ databases">
        <authorList>
            <person name="Moran M.A."/>
            <person name="Kjelleberg S."/>
            <person name="Egan S."/>
            <person name="Saunders N."/>
            <person name="Thomas T."/>
            <person name="Ferriera S."/>
            <person name="Johnson J."/>
            <person name="Kravitz S."/>
            <person name="Halpern A."/>
            <person name="Remington K."/>
            <person name="Beeson K."/>
            <person name="Tran B."/>
            <person name="Rogers Y.-H."/>
            <person name="Friedman R."/>
            <person name="Venter J.C."/>
        </authorList>
    </citation>
    <scope>NUCLEOTIDE SEQUENCE [LARGE SCALE GENOMIC DNA]</scope>
    <source>
        <strain evidence="2 3">D2</strain>
    </source>
</reference>
<dbReference type="HOGENOM" id="CLU_1720820_0_0_6"/>
<keyword evidence="1" id="KW-1133">Transmembrane helix</keyword>
<dbReference type="EMBL" id="AAOH01000005">
    <property type="protein sequence ID" value="EAR27846.1"/>
    <property type="molecule type" value="Genomic_DNA"/>
</dbReference>
<comment type="caution">
    <text evidence="2">The sequence shown here is derived from an EMBL/GenBank/DDBJ whole genome shotgun (WGS) entry which is preliminary data.</text>
</comment>
<protein>
    <recommendedName>
        <fullName evidence="4">Serine acetyltransferase</fullName>
    </recommendedName>
</protein>
<evidence type="ECO:0000313" key="3">
    <source>
        <dbReference type="Proteomes" id="UP000006201"/>
    </source>
</evidence>
<name>A4CBV9_9GAMM</name>
<keyword evidence="1" id="KW-0472">Membrane</keyword>
<dbReference type="eggNOG" id="COG1045">
    <property type="taxonomic scope" value="Bacteria"/>
</dbReference>
<dbReference type="OrthoDB" id="9801456at2"/>
<evidence type="ECO:0000256" key="1">
    <source>
        <dbReference type="SAM" id="Phobius"/>
    </source>
</evidence>
<dbReference type="InterPro" id="IPR011004">
    <property type="entry name" value="Trimer_LpxA-like_sf"/>
</dbReference>
<sequence length="152" mass="17326">MSKFNFVSDYNAYVTFYKYKSPLPIFQVFMTPGFLLLILYRFYSSIYCLGGIFRFLGRLLWLLTYFLFGCDINPRCKIYGTLIMPHPVGIVLGEGVVLDGCNVIYQNVTLGVNRGHYPHLKNVTVYTSAVVCGDVKLEDEIIPALSKILKNK</sequence>
<feature type="transmembrane region" description="Helical" evidence="1">
    <location>
        <begin position="47"/>
        <end position="68"/>
    </location>
</feature>
<keyword evidence="3" id="KW-1185">Reference proteome</keyword>